<keyword evidence="5 7" id="KW-1133">Transmembrane helix</keyword>
<evidence type="ECO:0000256" key="8">
    <source>
        <dbReference type="SAM" id="MobiDB-lite"/>
    </source>
</evidence>
<reference evidence="10 11" key="1">
    <citation type="submission" date="2020-08" db="EMBL/GenBank/DDBJ databases">
        <title>Sequencing the genomes of 1000 actinobacteria strains.</title>
        <authorList>
            <person name="Klenk H.-P."/>
        </authorList>
    </citation>
    <scope>NUCLEOTIDE SEQUENCE [LARGE SCALE GENOMIC DNA]</scope>
    <source>
        <strain evidence="10 11">DSM 41654</strain>
    </source>
</reference>
<comment type="similarity">
    <text evidence="2 7">Belongs to the TVP38/TMEM64 family.</text>
</comment>
<comment type="subcellular location">
    <subcellularLocation>
        <location evidence="1 7">Cell membrane</location>
        <topology evidence="1 7">Multi-pass membrane protein</topology>
    </subcellularLocation>
</comment>
<evidence type="ECO:0000256" key="4">
    <source>
        <dbReference type="ARBA" id="ARBA00022692"/>
    </source>
</evidence>
<dbReference type="Proteomes" id="UP000540506">
    <property type="component" value="Unassembled WGS sequence"/>
</dbReference>
<dbReference type="InterPro" id="IPR032816">
    <property type="entry name" value="VTT_dom"/>
</dbReference>
<feature type="transmembrane region" description="Helical" evidence="7">
    <location>
        <begin position="46"/>
        <end position="66"/>
    </location>
</feature>
<dbReference type="PANTHER" id="PTHR12677:SF59">
    <property type="entry name" value="GOLGI APPARATUS MEMBRANE PROTEIN TVP38-RELATED"/>
    <property type="match status" value="1"/>
</dbReference>
<feature type="domain" description="VTT" evidence="9">
    <location>
        <begin position="61"/>
        <end position="178"/>
    </location>
</feature>
<evidence type="ECO:0000256" key="1">
    <source>
        <dbReference type="ARBA" id="ARBA00004651"/>
    </source>
</evidence>
<keyword evidence="3 7" id="KW-1003">Cell membrane</keyword>
<feature type="transmembrane region" description="Helical" evidence="7">
    <location>
        <begin position="188"/>
        <end position="207"/>
    </location>
</feature>
<feature type="transmembrane region" description="Helical" evidence="7">
    <location>
        <begin position="78"/>
        <end position="98"/>
    </location>
</feature>
<dbReference type="PANTHER" id="PTHR12677">
    <property type="entry name" value="GOLGI APPARATUS MEMBRANE PROTEIN TVP38-RELATED"/>
    <property type="match status" value="1"/>
</dbReference>
<name>A0A7W7R7V8_KITKI</name>
<dbReference type="RefSeq" id="WP_184940943.1">
    <property type="nucleotide sequence ID" value="NZ_JACHJV010000001.1"/>
</dbReference>
<comment type="caution">
    <text evidence="7">Lacks conserved residue(s) required for the propagation of feature annotation.</text>
</comment>
<organism evidence="10 11">
    <name type="scientific">Kitasatospora kifunensis</name>
    <name type="common">Streptomyces kifunensis</name>
    <dbReference type="NCBI Taxonomy" id="58351"/>
    <lineage>
        <taxon>Bacteria</taxon>
        <taxon>Bacillati</taxon>
        <taxon>Actinomycetota</taxon>
        <taxon>Actinomycetes</taxon>
        <taxon>Kitasatosporales</taxon>
        <taxon>Streptomycetaceae</taxon>
        <taxon>Kitasatospora</taxon>
    </lineage>
</organism>
<accession>A0A7W7R7V8</accession>
<evidence type="ECO:0000256" key="6">
    <source>
        <dbReference type="ARBA" id="ARBA00023136"/>
    </source>
</evidence>
<keyword evidence="6 7" id="KW-0472">Membrane</keyword>
<evidence type="ECO:0000256" key="2">
    <source>
        <dbReference type="ARBA" id="ARBA00008640"/>
    </source>
</evidence>
<comment type="caution">
    <text evidence="10">The sequence shown here is derived from an EMBL/GenBank/DDBJ whole genome shotgun (WGS) entry which is preliminary data.</text>
</comment>
<evidence type="ECO:0000256" key="5">
    <source>
        <dbReference type="ARBA" id="ARBA00022989"/>
    </source>
</evidence>
<protein>
    <recommendedName>
        <fullName evidence="7">TVP38/TMEM64 family membrane protein</fullName>
    </recommendedName>
</protein>
<keyword evidence="11" id="KW-1185">Reference proteome</keyword>
<evidence type="ECO:0000313" key="11">
    <source>
        <dbReference type="Proteomes" id="UP000540506"/>
    </source>
</evidence>
<dbReference type="InterPro" id="IPR015414">
    <property type="entry name" value="TMEM64"/>
</dbReference>
<keyword evidence="4 7" id="KW-0812">Transmembrane</keyword>
<sequence length="240" mass="24470">MNLSRAARAPWARLALLVLILAGAAASLLCWDPRQLATAVPGAWRAPAFVLLFALGTLAFLPKPALNVAAGVLFGARWGVPLAVLGTTAGAALAFGLGRSLGQRALRPLLRGRVLLALDRGLTEHGFRNVLLLRLVPGVPFQAVNLGAALSGTRVRPYLAATALGVLPGTAAYVVAGASAGSPTSPAFLASGAVILGLGALSLAGAWRARRRTSAAEPSVGQTAERGYLPPATRQIAPEA</sequence>
<feature type="transmembrane region" description="Helical" evidence="7">
    <location>
        <begin position="158"/>
        <end position="176"/>
    </location>
</feature>
<proteinExistence type="inferred from homology"/>
<evidence type="ECO:0000259" key="9">
    <source>
        <dbReference type="Pfam" id="PF09335"/>
    </source>
</evidence>
<dbReference type="AlphaFoldDB" id="A0A7W7R7V8"/>
<evidence type="ECO:0000256" key="7">
    <source>
        <dbReference type="RuleBase" id="RU366058"/>
    </source>
</evidence>
<feature type="region of interest" description="Disordered" evidence="8">
    <location>
        <begin position="214"/>
        <end position="240"/>
    </location>
</feature>
<evidence type="ECO:0000313" key="10">
    <source>
        <dbReference type="EMBL" id="MBB4927047.1"/>
    </source>
</evidence>
<gene>
    <name evidence="10" type="ORF">FHR34_006040</name>
</gene>
<dbReference type="EMBL" id="JACHJV010000001">
    <property type="protein sequence ID" value="MBB4927047.1"/>
    <property type="molecule type" value="Genomic_DNA"/>
</dbReference>
<evidence type="ECO:0000256" key="3">
    <source>
        <dbReference type="ARBA" id="ARBA00022475"/>
    </source>
</evidence>
<dbReference type="GO" id="GO:0005886">
    <property type="term" value="C:plasma membrane"/>
    <property type="evidence" value="ECO:0007669"/>
    <property type="project" value="UniProtKB-SubCell"/>
</dbReference>
<dbReference type="Pfam" id="PF09335">
    <property type="entry name" value="VTT_dom"/>
    <property type="match status" value="1"/>
</dbReference>